<comment type="caution">
    <text evidence="2">The sequence shown here is derived from an EMBL/GenBank/DDBJ whole genome shotgun (WGS) entry which is preliminary data.</text>
</comment>
<keyword evidence="3" id="KW-1185">Reference proteome</keyword>
<evidence type="ECO:0000256" key="1">
    <source>
        <dbReference type="SAM" id="MobiDB-lite"/>
    </source>
</evidence>
<sequence length="245" mass="27826">MSETLPHKACDLAFSSYRNFQKNSVKNYTSKDGCPYLGIQNSSRHQRCYSKKSVQSNYLPPKFPNCEDQVSCDELSDTSVPTDVQDKNNVPSTPRMNTPSSSLTACKTPSLSKSIKSEKCKRRQYSSRKSAVVPKCLVFDSYENFEDNIGNDIVADESDPTFGWISVSGQNITNVPHEEQSYDTFWKTKNKMYIPDHISVKQSDISSRNDKLMFQRRATSKLRDALVASSIRLKHFYSSQNGLLR</sequence>
<gene>
    <name evidence="2" type="ORF">ECRASSUSDP1_LOCUS1853</name>
</gene>
<dbReference type="AlphaFoldDB" id="A0AAD1U5G9"/>
<evidence type="ECO:0000313" key="3">
    <source>
        <dbReference type="Proteomes" id="UP001295684"/>
    </source>
</evidence>
<accession>A0AAD1U5G9</accession>
<evidence type="ECO:0000313" key="2">
    <source>
        <dbReference type="EMBL" id="CAI2360549.1"/>
    </source>
</evidence>
<dbReference type="Proteomes" id="UP001295684">
    <property type="component" value="Unassembled WGS sequence"/>
</dbReference>
<dbReference type="EMBL" id="CAMPGE010001749">
    <property type="protein sequence ID" value="CAI2360549.1"/>
    <property type="molecule type" value="Genomic_DNA"/>
</dbReference>
<proteinExistence type="predicted"/>
<feature type="region of interest" description="Disordered" evidence="1">
    <location>
        <begin position="77"/>
        <end position="107"/>
    </location>
</feature>
<name>A0AAD1U5G9_EUPCR</name>
<protein>
    <submittedName>
        <fullName evidence="2">Uncharacterized protein</fullName>
    </submittedName>
</protein>
<reference evidence="2" key="1">
    <citation type="submission" date="2023-07" db="EMBL/GenBank/DDBJ databases">
        <authorList>
            <consortium name="AG Swart"/>
            <person name="Singh M."/>
            <person name="Singh A."/>
            <person name="Seah K."/>
            <person name="Emmerich C."/>
        </authorList>
    </citation>
    <scope>NUCLEOTIDE SEQUENCE</scope>
    <source>
        <strain evidence="2">DP1</strain>
    </source>
</reference>
<organism evidence="2 3">
    <name type="scientific">Euplotes crassus</name>
    <dbReference type="NCBI Taxonomy" id="5936"/>
    <lineage>
        <taxon>Eukaryota</taxon>
        <taxon>Sar</taxon>
        <taxon>Alveolata</taxon>
        <taxon>Ciliophora</taxon>
        <taxon>Intramacronucleata</taxon>
        <taxon>Spirotrichea</taxon>
        <taxon>Hypotrichia</taxon>
        <taxon>Euplotida</taxon>
        <taxon>Euplotidae</taxon>
        <taxon>Moneuplotes</taxon>
    </lineage>
</organism>